<evidence type="ECO:0000313" key="1">
    <source>
        <dbReference type="EMBL" id="SNZ11911.1"/>
    </source>
</evidence>
<protein>
    <submittedName>
        <fullName evidence="1">Uncharacterized protein</fullName>
    </submittedName>
</protein>
<gene>
    <name evidence="1" type="ORF">SAMN06269185_1427</name>
</gene>
<proteinExistence type="predicted"/>
<name>A0A285NW95_NATPI</name>
<accession>A0A285NW95</accession>
<dbReference type="Proteomes" id="UP000219453">
    <property type="component" value="Unassembled WGS sequence"/>
</dbReference>
<organism evidence="1 2">
    <name type="scientific">Natronoarchaeum philippinense</name>
    <dbReference type="NCBI Taxonomy" id="558529"/>
    <lineage>
        <taxon>Archaea</taxon>
        <taxon>Methanobacteriati</taxon>
        <taxon>Methanobacteriota</taxon>
        <taxon>Stenosarchaea group</taxon>
        <taxon>Halobacteria</taxon>
        <taxon>Halobacteriales</taxon>
        <taxon>Natronoarchaeaceae</taxon>
    </lineage>
</organism>
<keyword evidence="2" id="KW-1185">Reference proteome</keyword>
<evidence type="ECO:0000313" key="2">
    <source>
        <dbReference type="Proteomes" id="UP000219453"/>
    </source>
</evidence>
<dbReference type="PROSITE" id="PS51257">
    <property type="entry name" value="PROKAR_LIPOPROTEIN"/>
    <property type="match status" value="1"/>
</dbReference>
<dbReference type="AlphaFoldDB" id="A0A285NW95"/>
<reference evidence="1 2" key="1">
    <citation type="submission" date="2017-09" db="EMBL/GenBank/DDBJ databases">
        <authorList>
            <person name="Ehlers B."/>
            <person name="Leendertz F.H."/>
        </authorList>
    </citation>
    <scope>NUCLEOTIDE SEQUENCE [LARGE SCALE GENOMIC DNA]</scope>
    <source>
        <strain evidence="1 2">DSM 27208</strain>
    </source>
</reference>
<dbReference type="EMBL" id="OBEJ01000002">
    <property type="protein sequence ID" value="SNZ11911.1"/>
    <property type="molecule type" value="Genomic_DNA"/>
</dbReference>
<sequence>MRRRTLLAAATTGLAASAGCLEALGIQTSGVVVTKQVWGRIDPERTDAEGPVATWLLDDGELSADLPEEDAPLPTELPIQIDGEAAAYLDANHGPYDLTANICESPGDPDGDCSGPTVERETFNDVRLGEQATIHTL</sequence>
<dbReference type="RefSeq" id="WP_097008417.1">
    <property type="nucleotide sequence ID" value="NZ_OBEJ01000002.1"/>
</dbReference>